<keyword evidence="2" id="KW-0223">Dioxygenase</keyword>
<dbReference type="InterPro" id="IPR047263">
    <property type="entry name" value="HNL-like_cupin"/>
</dbReference>
<dbReference type="InterPro" id="IPR011051">
    <property type="entry name" value="RmlC_Cupin_sf"/>
</dbReference>
<dbReference type="CDD" id="cd02233">
    <property type="entry name" value="cupin_HNL-like"/>
    <property type="match status" value="1"/>
</dbReference>
<dbReference type="InterPro" id="IPR014710">
    <property type="entry name" value="RmlC-like_jellyroll"/>
</dbReference>
<dbReference type="SUPFAM" id="SSF51182">
    <property type="entry name" value="RmlC-like cupins"/>
    <property type="match status" value="1"/>
</dbReference>
<keyword evidence="3" id="KW-1185">Reference proteome</keyword>
<reference evidence="2 3" key="1">
    <citation type="submission" date="2019-03" db="EMBL/GenBank/DDBJ databases">
        <title>Genomic Encyclopedia of Archaeal and Bacterial Type Strains, Phase II (KMG-II): from individual species to whole genera.</title>
        <authorList>
            <person name="Goeker M."/>
        </authorList>
    </citation>
    <scope>NUCLEOTIDE SEQUENCE [LARGE SCALE GENOMIC DNA]</scope>
    <source>
        <strain evidence="2 3">DSM 19035</strain>
    </source>
</reference>
<dbReference type="InterPro" id="IPR013096">
    <property type="entry name" value="Cupin_2"/>
</dbReference>
<sequence length="185" mass="20371">MKISTLVIAFNNITGRYINFSIYQKPLNMNNLKYILPLLVVLTSCTYSQKTENAEAQSGIIFPQGDKNTNDNFQGEVWVKSLVDADSLNETAVGNVTFAPGARSNWHSHPAGQIILATNGVGYYQEKGQKKVILRKGDTIKCPPNVEHWHGASSDSTFVQVAITGRQNGPTVWLNAVTDSVYHSN</sequence>
<gene>
    <name evidence="2" type="ORF">ATK78_3216</name>
</gene>
<evidence type="ECO:0000313" key="2">
    <source>
        <dbReference type="EMBL" id="TDQ08699.1"/>
    </source>
</evidence>
<dbReference type="AlphaFoldDB" id="A0A4R6SW94"/>
<protein>
    <submittedName>
        <fullName evidence="2">Quercetin dioxygenase-like cupin family protein</fullName>
    </submittedName>
</protein>
<dbReference type="PANTHER" id="PTHR43698:SF1">
    <property type="entry name" value="BLL4564 PROTEIN"/>
    <property type="match status" value="1"/>
</dbReference>
<dbReference type="EMBL" id="SNYC01000005">
    <property type="protein sequence ID" value="TDQ08699.1"/>
    <property type="molecule type" value="Genomic_DNA"/>
</dbReference>
<comment type="caution">
    <text evidence="2">The sequence shown here is derived from an EMBL/GenBank/DDBJ whole genome shotgun (WGS) entry which is preliminary data.</text>
</comment>
<accession>A0A4R6SW94</accession>
<proteinExistence type="predicted"/>
<dbReference type="Gene3D" id="2.60.120.10">
    <property type="entry name" value="Jelly Rolls"/>
    <property type="match status" value="1"/>
</dbReference>
<dbReference type="PANTHER" id="PTHR43698">
    <property type="entry name" value="RIBD C-TERMINAL DOMAIN CONTAINING PROTEIN"/>
    <property type="match status" value="1"/>
</dbReference>
<feature type="domain" description="Cupin type-2" evidence="1">
    <location>
        <begin position="96"/>
        <end position="159"/>
    </location>
</feature>
<keyword evidence="2" id="KW-0560">Oxidoreductase</keyword>
<evidence type="ECO:0000259" key="1">
    <source>
        <dbReference type="Pfam" id="PF07883"/>
    </source>
</evidence>
<name>A0A4R6SW94_9SPHI</name>
<dbReference type="GO" id="GO:0051213">
    <property type="term" value="F:dioxygenase activity"/>
    <property type="evidence" value="ECO:0007669"/>
    <property type="project" value="UniProtKB-KW"/>
</dbReference>
<evidence type="ECO:0000313" key="3">
    <source>
        <dbReference type="Proteomes" id="UP000295620"/>
    </source>
</evidence>
<organism evidence="2 3">
    <name type="scientific">Pedobacter metabolipauper</name>
    <dbReference type="NCBI Taxonomy" id="425513"/>
    <lineage>
        <taxon>Bacteria</taxon>
        <taxon>Pseudomonadati</taxon>
        <taxon>Bacteroidota</taxon>
        <taxon>Sphingobacteriia</taxon>
        <taxon>Sphingobacteriales</taxon>
        <taxon>Sphingobacteriaceae</taxon>
        <taxon>Pedobacter</taxon>
    </lineage>
</organism>
<dbReference type="Proteomes" id="UP000295620">
    <property type="component" value="Unassembled WGS sequence"/>
</dbReference>
<dbReference type="Pfam" id="PF07883">
    <property type="entry name" value="Cupin_2"/>
    <property type="match status" value="1"/>
</dbReference>